<gene>
    <name evidence="13" type="ORF">CXB51_022158</name>
</gene>
<dbReference type="InterPro" id="IPR036397">
    <property type="entry name" value="RNaseH_sf"/>
</dbReference>
<evidence type="ECO:0000256" key="8">
    <source>
        <dbReference type="PROSITE-ProRule" id="PRU00047"/>
    </source>
</evidence>
<dbReference type="GO" id="GO:0008270">
    <property type="term" value="F:zinc ion binding"/>
    <property type="evidence" value="ECO:0007669"/>
    <property type="project" value="UniProtKB-KW"/>
</dbReference>
<dbReference type="InterPro" id="IPR021109">
    <property type="entry name" value="Peptidase_aspartic_dom_sf"/>
</dbReference>
<accession>A0A8J5Z7H9</accession>
<keyword evidence="8" id="KW-0479">Metal-binding</keyword>
<dbReference type="EC" id="2.7.7.49" evidence="1"/>
<feature type="compositionally biased region" description="Basic and acidic residues" evidence="9">
    <location>
        <begin position="458"/>
        <end position="480"/>
    </location>
</feature>
<evidence type="ECO:0000256" key="3">
    <source>
        <dbReference type="ARBA" id="ARBA00022695"/>
    </source>
</evidence>
<evidence type="ECO:0000256" key="4">
    <source>
        <dbReference type="ARBA" id="ARBA00022722"/>
    </source>
</evidence>
<dbReference type="PANTHER" id="PTHR37984:SF5">
    <property type="entry name" value="PROTEIN NYNRIN-LIKE"/>
    <property type="match status" value="1"/>
</dbReference>
<reference evidence="13 14" key="1">
    <citation type="journal article" date="2021" name="bioRxiv">
        <title>The Gossypium anomalum genome as a resource for cotton improvement and evolutionary analysis of hybrid incompatibility.</title>
        <authorList>
            <person name="Grover C.E."/>
            <person name="Yuan D."/>
            <person name="Arick M.A."/>
            <person name="Miller E.R."/>
            <person name="Hu G."/>
            <person name="Peterson D.G."/>
            <person name="Wendel J.F."/>
            <person name="Udall J.A."/>
        </authorList>
    </citation>
    <scope>NUCLEOTIDE SEQUENCE [LARGE SCALE GENOMIC DNA]</scope>
    <source>
        <strain evidence="13">JFW-Udall</strain>
        <tissue evidence="13">Leaf</tissue>
    </source>
</reference>
<dbReference type="PROSITE" id="PS50158">
    <property type="entry name" value="ZF_CCHC"/>
    <property type="match status" value="1"/>
</dbReference>
<evidence type="ECO:0000313" key="13">
    <source>
        <dbReference type="EMBL" id="KAG8483184.1"/>
    </source>
</evidence>
<organism evidence="13 14">
    <name type="scientific">Gossypium anomalum</name>
    <dbReference type="NCBI Taxonomy" id="47600"/>
    <lineage>
        <taxon>Eukaryota</taxon>
        <taxon>Viridiplantae</taxon>
        <taxon>Streptophyta</taxon>
        <taxon>Embryophyta</taxon>
        <taxon>Tracheophyta</taxon>
        <taxon>Spermatophyta</taxon>
        <taxon>Magnoliopsida</taxon>
        <taxon>eudicotyledons</taxon>
        <taxon>Gunneridae</taxon>
        <taxon>Pentapetalae</taxon>
        <taxon>rosids</taxon>
        <taxon>malvids</taxon>
        <taxon>Malvales</taxon>
        <taxon>Malvaceae</taxon>
        <taxon>Malvoideae</taxon>
        <taxon>Gossypium</taxon>
    </lineage>
</organism>
<dbReference type="Pfam" id="PF17917">
    <property type="entry name" value="RT_RNaseH"/>
    <property type="match status" value="1"/>
</dbReference>
<evidence type="ECO:0000259" key="11">
    <source>
        <dbReference type="PROSITE" id="PS50878"/>
    </source>
</evidence>
<dbReference type="InterPro" id="IPR050951">
    <property type="entry name" value="Retrovirus_Pol_polyprotein"/>
</dbReference>
<dbReference type="PROSITE" id="PS50994">
    <property type="entry name" value="INTEGRASE"/>
    <property type="match status" value="1"/>
</dbReference>
<comment type="caution">
    <text evidence="13">The sequence shown here is derived from an EMBL/GenBank/DDBJ whole genome shotgun (WGS) entry which is preliminary data.</text>
</comment>
<feature type="region of interest" description="Disordered" evidence="9">
    <location>
        <begin position="435"/>
        <end position="504"/>
    </location>
</feature>
<protein>
    <recommendedName>
        <fullName evidence="1">RNA-directed DNA polymerase</fullName>
        <ecNumber evidence="1">2.7.7.49</ecNumber>
    </recommendedName>
</protein>
<feature type="domain" description="Reverse transcriptase" evidence="11">
    <location>
        <begin position="822"/>
        <end position="1001"/>
    </location>
</feature>
<evidence type="ECO:0000313" key="14">
    <source>
        <dbReference type="Proteomes" id="UP000701853"/>
    </source>
</evidence>
<dbReference type="InterPro" id="IPR016197">
    <property type="entry name" value="Chromo-like_dom_sf"/>
</dbReference>
<dbReference type="Gene3D" id="3.30.70.270">
    <property type="match status" value="2"/>
</dbReference>
<keyword evidence="14" id="KW-1185">Reference proteome</keyword>
<keyword evidence="6" id="KW-0378">Hydrolase</keyword>
<evidence type="ECO:0000256" key="5">
    <source>
        <dbReference type="ARBA" id="ARBA00022759"/>
    </source>
</evidence>
<dbReference type="SUPFAM" id="SSF53098">
    <property type="entry name" value="Ribonuclease H-like"/>
    <property type="match status" value="1"/>
</dbReference>
<sequence length="1635" mass="188284">MQIVLFLPKIEKKERKYSLGYSALWKLDSRSSTKEIRFGSGENQSCRLVVPFRLLLPEILESSYELGDRRQSLSHYRLLSLKSKGELNPIKEKKRWSNSHRSRSTTSEILVRQLSNSGLSQSKSPTLSTLLFDSLLSLVSLETNGIRFEALYRKIPKLQCMKFKCVFMLVMDPDPNRAVADDVESVAPAPAHGTAPMDSQPVASNQNDEARQAFYNVMNDWFNQYIRTNTAVPQPPLSTNTSPAPAVPPVIDQMRLNKPPVDRIRKHGATEFKATDSDDAEQAEFWLDNTIRVLDELSCTPEECLKCTISLLRDSAYYWWNTLISVVPKEWVTWEFFQTEFQKKYISQRFIDQKRKEFLELKQGSMTVTDYERKFVRLSRYARECVSSEARMCKRFEDGLNEDIKLYVGILEIREFVVLVERACKAEELGKEKRKAEMGAKEFRKRSSGKPFQQSSKKFRDDSGRSKDTSGFSRRDRDRPPVSTRVTSVASVGNDRRDRSECQHCGKWHSGSCRFHDRSCYKCGSADHFIKDCPRLSEQNVNQSGKPGATTARGRPSRNAENASGGQRGSRDVTTRSEARAPARAYAIRAREDASSPDVITGTFTLFDTDVIALIDPGSTHSYVCETLASSKTLPVEFTEFVIRVSNPLGRYVLVDKVCKKCPLVIRSFCFLADLMLLPFDEFDVILGMDWLTVHDAIVNCKRKTIDLRCVNNEIIRVESTDSNRLPAVISSMLAQKCVRKGCETYLAYVLEDKVLEKKPESVPVVCEYPDVFPEELSGLPPVREVEFGIELVPGTTPISIAPYHMAPTELKELKAQLQELTDKGFARPSFSPWGAPVLFVKKKDRTMRLCIDYRQLNKVTIKNKYPLPRIDDLFDQLKGASVFSKIDLRSGYYQLRVQDSDIPKTAFRTRYGHYELLVMPFGLTNAPAVFMDLMNRIFRQYLDRFVVVFIDDILVYSRDETEHTEHLRLVLRILRDKQLYAKFSKCEFWLREVSFLGHVVSASGIRVDPNKISAILNWKPPRNITEVRSFLGLAGYYRRFVKGFSMIATPMTKLLQKDPESGKEFVIYSDASLLGLGCVLMQEGRVVAYASRQLKPHEKNYPTHDLELAVIVFALKIWRHYLFGEKCHVFSDHKSLKYLMTQRDLNLRQRRWLELLKDYELVIDYHPGKANVVADALSRKSLFALRTMNVHLSVLSDNVLVAELKAKPVLMHQIREAQKVNEELVAKQAECVLNMESEFQIDDDDCLRFRSRLCVPRNSELISMILNEAHCSRMSIHLGCLVCQQVKAEHQVPTGLLQPIMIPEWKWDRVTMDFVSGLPLSTSKKDAIWDVVDRLTKSAHFIPRSEIHLAIWKKLQEALGTKLHFSTTFHPQTDGQSERIIQILQDMLRCCILEFSGSWERYLPLIEFAYNNSFQSSIKMAPYEALYGRKCRTPLFWTELGERKIFGVDLIKDAEQKVKVIRESLKAATDRQKSYADLKRKHIEYQVGDKVFLKVSPWKKILRFGRKGKLSLRFIGPYEVSERIGPVAYRLILPPELEKIHNVFHVSMLRRYRSDPSHVINPSEVEIQSDMSYEEEPIRILAREVKELRNKRVPLVKVLWLKHEMEEATWEPENSMKERYPTYLPVRFSGTKIS</sequence>
<keyword evidence="3" id="KW-0548">Nucleotidyltransferase</keyword>
<evidence type="ECO:0000256" key="6">
    <source>
        <dbReference type="ARBA" id="ARBA00022801"/>
    </source>
</evidence>
<dbReference type="InterPro" id="IPR043502">
    <property type="entry name" value="DNA/RNA_pol_sf"/>
</dbReference>
<dbReference type="Gene3D" id="3.10.10.10">
    <property type="entry name" value="HIV Type 1 Reverse Transcriptase, subunit A, domain 1"/>
    <property type="match status" value="1"/>
</dbReference>
<feature type="region of interest" description="Disordered" evidence="9">
    <location>
        <begin position="538"/>
        <end position="580"/>
    </location>
</feature>
<dbReference type="Gene3D" id="2.40.70.10">
    <property type="entry name" value="Acid Proteases"/>
    <property type="match status" value="1"/>
</dbReference>
<evidence type="ECO:0000256" key="2">
    <source>
        <dbReference type="ARBA" id="ARBA00022679"/>
    </source>
</evidence>
<dbReference type="GO" id="GO:0003676">
    <property type="term" value="F:nucleic acid binding"/>
    <property type="evidence" value="ECO:0007669"/>
    <property type="project" value="InterPro"/>
</dbReference>
<proteinExistence type="predicted"/>
<keyword evidence="5" id="KW-0255">Endonuclease</keyword>
<dbReference type="GO" id="GO:0016787">
    <property type="term" value="F:hydrolase activity"/>
    <property type="evidence" value="ECO:0007669"/>
    <property type="project" value="UniProtKB-KW"/>
</dbReference>
<dbReference type="GO" id="GO:0004519">
    <property type="term" value="F:endonuclease activity"/>
    <property type="evidence" value="ECO:0007669"/>
    <property type="project" value="UniProtKB-KW"/>
</dbReference>
<dbReference type="Pfam" id="PF08284">
    <property type="entry name" value="RVP_2"/>
    <property type="match status" value="1"/>
</dbReference>
<dbReference type="CDD" id="cd00303">
    <property type="entry name" value="retropepsin_like"/>
    <property type="match status" value="1"/>
</dbReference>
<dbReference type="PROSITE" id="PS50878">
    <property type="entry name" value="RT_POL"/>
    <property type="match status" value="1"/>
</dbReference>
<dbReference type="FunFam" id="3.10.20.370:FF:000001">
    <property type="entry name" value="Retrovirus-related Pol polyprotein from transposon 17.6-like protein"/>
    <property type="match status" value="1"/>
</dbReference>
<feature type="compositionally biased region" description="Basic and acidic residues" evidence="9">
    <location>
        <begin position="569"/>
        <end position="580"/>
    </location>
</feature>
<dbReference type="Pfam" id="PF24626">
    <property type="entry name" value="SH3_Tf2-1"/>
    <property type="match status" value="1"/>
</dbReference>
<keyword evidence="7" id="KW-0695">RNA-directed DNA polymerase</keyword>
<evidence type="ECO:0000256" key="9">
    <source>
        <dbReference type="SAM" id="MobiDB-lite"/>
    </source>
</evidence>
<dbReference type="Pfam" id="PF00078">
    <property type="entry name" value="RVT_1"/>
    <property type="match status" value="1"/>
</dbReference>
<keyword evidence="4" id="KW-0540">Nuclease</keyword>
<dbReference type="EMBL" id="JAHUZN010000009">
    <property type="protein sequence ID" value="KAG8483184.1"/>
    <property type="molecule type" value="Genomic_DNA"/>
</dbReference>
<dbReference type="InterPro" id="IPR001584">
    <property type="entry name" value="Integrase_cat-core"/>
</dbReference>
<dbReference type="PANTHER" id="PTHR37984">
    <property type="entry name" value="PROTEIN CBG26694"/>
    <property type="match status" value="1"/>
</dbReference>
<feature type="domain" description="CCHC-type" evidence="10">
    <location>
        <begin position="520"/>
        <end position="535"/>
    </location>
</feature>
<dbReference type="Proteomes" id="UP000701853">
    <property type="component" value="Chromosome 9"/>
</dbReference>
<dbReference type="GO" id="GO:0003964">
    <property type="term" value="F:RNA-directed DNA polymerase activity"/>
    <property type="evidence" value="ECO:0007669"/>
    <property type="project" value="UniProtKB-KW"/>
</dbReference>
<name>A0A8J5Z7H9_9ROSI</name>
<dbReference type="CDD" id="cd01647">
    <property type="entry name" value="RT_LTR"/>
    <property type="match status" value="1"/>
</dbReference>
<dbReference type="InterPro" id="IPR005162">
    <property type="entry name" value="Retrotrans_gag_dom"/>
</dbReference>
<dbReference type="Pfam" id="PF03732">
    <property type="entry name" value="Retrotrans_gag"/>
    <property type="match status" value="1"/>
</dbReference>
<dbReference type="SUPFAM" id="SSF54160">
    <property type="entry name" value="Chromo domain-like"/>
    <property type="match status" value="1"/>
</dbReference>
<dbReference type="InterPro" id="IPR000477">
    <property type="entry name" value="RT_dom"/>
</dbReference>
<dbReference type="InterPro" id="IPR012337">
    <property type="entry name" value="RNaseH-like_sf"/>
</dbReference>
<feature type="compositionally biased region" description="Basic and acidic residues" evidence="9">
    <location>
        <begin position="494"/>
        <end position="504"/>
    </location>
</feature>
<evidence type="ECO:0000259" key="12">
    <source>
        <dbReference type="PROSITE" id="PS50994"/>
    </source>
</evidence>
<dbReference type="InterPro" id="IPR043128">
    <property type="entry name" value="Rev_trsase/Diguanyl_cyclase"/>
</dbReference>
<dbReference type="GO" id="GO:0015074">
    <property type="term" value="P:DNA integration"/>
    <property type="evidence" value="ECO:0007669"/>
    <property type="project" value="InterPro"/>
</dbReference>
<dbReference type="SUPFAM" id="SSF56672">
    <property type="entry name" value="DNA/RNA polymerases"/>
    <property type="match status" value="1"/>
</dbReference>
<dbReference type="SMART" id="SM00343">
    <property type="entry name" value="ZnF_C2HC"/>
    <property type="match status" value="1"/>
</dbReference>
<dbReference type="Pfam" id="PF00098">
    <property type="entry name" value="zf-CCHC"/>
    <property type="match status" value="1"/>
</dbReference>
<dbReference type="SUPFAM" id="SSF50630">
    <property type="entry name" value="Acid proteases"/>
    <property type="match status" value="1"/>
</dbReference>
<evidence type="ECO:0000259" key="10">
    <source>
        <dbReference type="PROSITE" id="PS50158"/>
    </source>
</evidence>
<dbReference type="Gene3D" id="4.10.60.10">
    <property type="entry name" value="Zinc finger, CCHC-type"/>
    <property type="match status" value="1"/>
</dbReference>
<keyword evidence="8" id="KW-0862">Zinc</keyword>
<keyword evidence="2" id="KW-0808">Transferase</keyword>
<dbReference type="InterPro" id="IPR041373">
    <property type="entry name" value="RT_RNaseH"/>
</dbReference>
<dbReference type="CDD" id="cd09274">
    <property type="entry name" value="RNase_HI_RT_Ty3"/>
    <property type="match status" value="1"/>
</dbReference>
<evidence type="ECO:0000256" key="7">
    <source>
        <dbReference type="ARBA" id="ARBA00022918"/>
    </source>
</evidence>
<dbReference type="OrthoDB" id="2431547at2759"/>
<keyword evidence="8" id="KW-0863">Zinc-finger</keyword>
<dbReference type="InterPro" id="IPR001878">
    <property type="entry name" value="Znf_CCHC"/>
</dbReference>
<dbReference type="Gene3D" id="3.30.420.10">
    <property type="entry name" value="Ribonuclease H-like superfamily/Ribonuclease H"/>
    <property type="match status" value="1"/>
</dbReference>
<feature type="domain" description="Integrase catalytic" evidence="12">
    <location>
        <begin position="1354"/>
        <end position="1431"/>
    </location>
</feature>
<dbReference type="InterPro" id="IPR056924">
    <property type="entry name" value="SH3_Tf2-1"/>
</dbReference>
<evidence type="ECO:0000256" key="1">
    <source>
        <dbReference type="ARBA" id="ARBA00012493"/>
    </source>
</evidence>